<feature type="transmembrane region" description="Helical" evidence="9">
    <location>
        <begin position="60"/>
        <end position="85"/>
    </location>
</feature>
<sequence length="393" mass="42332">MATEETSLLQGNNNDAGRRAPSNDEQQGSSIFAAAMNFANSIVGAGCIGLGSAIARSGGLAAIFAIIFLAILTKFSFDLVIELSIETGGSYEQLGSYTYGTGGRILVMISKFLFAYGCMVAYIKIVKDNFPSAMLDMTGWALWEPNHANWVTICLSAMVMLPLSLLRDMTPLERVSIVKFATLLAMLCTIFYLYPANHISSVDQQHGMWSTTGSSCSQALLPASGLLSLPLWHSTRSTWFLIRCVPIYKTWCIGKSSPPAVAELHDYADLPHALFELPGIADSVHTTTISSSRGAEQPWWLLEPKQLIPPLHVLLTVCLWASSAILAVLVPSLADVLDLTGCVAGTAIAFVLPAMFSFKLHGYNHLAAFILLVGGTIGLVGTVQSLRKLIQDV</sequence>
<dbReference type="GO" id="GO:0015179">
    <property type="term" value="F:L-amino acid transmembrane transporter activity"/>
    <property type="evidence" value="ECO:0007669"/>
    <property type="project" value="TreeGrafter"/>
</dbReference>
<comment type="subcellular location">
    <subcellularLocation>
        <location evidence="1">Membrane</location>
        <topology evidence="1">Multi-pass membrane protein</topology>
    </subcellularLocation>
</comment>
<evidence type="ECO:0000256" key="1">
    <source>
        <dbReference type="ARBA" id="ARBA00004141"/>
    </source>
</evidence>
<dbReference type="Pfam" id="PF01490">
    <property type="entry name" value="Aa_trans"/>
    <property type="match status" value="2"/>
</dbReference>
<gene>
    <name evidence="11" type="ORF">SEMRO_682_G186570.1</name>
</gene>
<feature type="transmembrane region" description="Helical" evidence="9">
    <location>
        <begin position="362"/>
        <end position="383"/>
    </location>
</feature>
<dbReference type="GO" id="GO:0016020">
    <property type="term" value="C:membrane"/>
    <property type="evidence" value="ECO:0007669"/>
    <property type="project" value="UniProtKB-SubCell"/>
</dbReference>
<dbReference type="AlphaFoldDB" id="A0A9N8EAB3"/>
<accession>A0A9N8EAB3</accession>
<evidence type="ECO:0000313" key="11">
    <source>
        <dbReference type="EMBL" id="CAB9514910.1"/>
    </source>
</evidence>
<evidence type="ECO:0000256" key="9">
    <source>
        <dbReference type="SAM" id="Phobius"/>
    </source>
</evidence>
<protein>
    <submittedName>
        <fullName evidence="11">Sodium-coupled neutral amino acid transporter 5</fullName>
    </submittedName>
</protein>
<feature type="region of interest" description="Disordered" evidence="8">
    <location>
        <begin position="1"/>
        <end position="25"/>
    </location>
</feature>
<feature type="domain" description="Amino acid transporter transmembrane" evidence="10">
    <location>
        <begin position="310"/>
        <end position="362"/>
    </location>
</feature>
<evidence type="ECO:0000256" key="3">
    <source>
        <dbReference type="ARBA" id="ARBA00022448"/>
    </source>
</evidence>
<feature type="compositionally biased region" description="Polar residues" evidence="8">
    <location>
        <begin position="1"/>
        <end position="15"/>
    </location>
</feature>
<feature type="transmembrane region" description="Helical" evidence="9">
    <location>
        <begin position="336"/>
        <end position="356"/>
    </location>
</feature>
<evidence type="ECO:0000256" key="7">
    <source>
        <dbReference type="ARBA" id="ARBA00023136"/>
    </source>
</evidence>
<evidence type="ECO:0000259" key="10">
    <source>
        <dbReference type="Pfam" id="PF01490"/>
    </source>
</evidence>
<keyword evidence="6 9" id="KW-1133">Transmembrane helix</keyword>
<dbReference type="EMBL" id="CAICTM010000681">
    <property type="protein sequence ID" value="CAB9514910.1"/>
    <property type="molecule type" value="Genomic_DNA"/>
</dbReference>
<evidence type="ECO:0000313" key="12">
    <source>
        <dbReference type="Proteomes" id="UP001153069"/>
    </source>
</evidence>
<name>A0A9N8EAB3_9STRA</name>
<evidence type="ECO:0000256" key="4">
    <source>
        <dbReference type="ARBA" id="ARBA00022692"/>
    </source>
</evidence>
<dbReference type="OrthoDB" id="28208at2759"/>
<comment type="similarity">
    <text evidence="2">Belongs to the amino acid/polyamine transporter 2 family.</text>
</comment>
<feature type="domain" description="Amino acid transporter transmembrane" evidence="10">
    <location>
        <begin position="28"/>
        <end position="214"/>
    </location>
</feature>
<reference evidence="11" key="1">
    <citation type="submission" date="2020-06" db="EMBL/GenBank/DDBJ databases">
        <authorList>
            <consortium name="Plant Systems Biology data submission"/>
        </authorList>
    </citation>
    <scope>NUCLEOTIDE SEQUENCE</scope>
    <source>
        <strain evidence="11">D6</strain>
    </source>
</reference>
<evidence type="ECO:0000256" key="2">
    <source>
        <dbReference type="ARBA" id="ARBA00008066"/>
    </source>
</evidence>
<evidence type="ECO:0000256" key="8">
    <source>
        <dbReference type="SAM" id="MobiDB-lite"/>
    </source>
</evidence>
<dbReference type="PANTHER" id="PTHR22950:SF458">
    <property type="entry name" value="SODIUM-COUPLED NEUTRAL AMINO ACID TRANSPORTER 11-RELATED"/>
    <property type="match status" value="1"/>
</dbReference>
<organism evidence="11 12">
    <name type="scientific">Seminavis robusta</name>
    <dbReference type="NCBI Taxonomy" id="568900"/>
    <lineage>
        <taxon>Eukaryota</taxon>
        <taxon>Sar</taxon>
        <taxon>Stramenopiles</taxon>
        <taxon>Ochrophyta</taxon>
        <taxon>Bacillariophyta</taxon>
        <taxon>Bacillariophyceae</taxon>
        <taxon>Bacillariophycidae</taxon>
        <taxon>Naviculales</taxon>
        <taxon>Naviculaceae</taxon>
        <taxon>Seminavis</taxon>
    </lineage>
</organism>
<feature type="transmembrane region" description="Helical" evidence="9">
    <location>
        <begin position="307"/>
        <end position="329"/>
    </location>
</feature>
<comment type="caution">
    <text evidence="11">The sequence shown here is derived from an EMBL/GenBank/DDBJ whole genome shotgun (WGS) entry which is preliminary data.</text>
</comment>
<dbReference type="PANTHER" id="PTHR22950">
    <property type="entry name" value="AMINO ACID TRANSPORTER"/>
    <property type="match status" value="1"/>
</dbReference>
<keyword evidence="5" id="KW-0029">Amino-acid transport</keyword>
<feature type="transmembrane region" description="Helical" evidence="9">
    <location>
        <begin position="31"/>
        <end position="54"/>
    </location>
</feature>
<dbReference type="Proteomes" id="UP001153069">
    <property type="component" value="Unassembled WGS sequence"/>
</dbReference>
<keyword evidence="3" id="KW-0813">Transport</keyword>
<keyword evidence="7 9" id="KW-0472">Membrane</keyword>
<dbReference type="InterPro" id="IPR013057">
    <property type="entry name" value="AA_transpt_TM"/>
</dbReference>
<evidence type="ECO:0000256" key="6">
    <source>
        <dbReference type="ARBA" id="ARBA00022989"/>
    </source>
</evidence>
<feature type="transmembrane region" description="Helical" evidence="9">
    <location>
        <begin position="105"/>
        <end position="127"/>
    </location>
</feature>
<keyword evidence="4 9" id="KW-0812">Transmembrane</keyword>
<feature type="transmembrane region" description="Helical" evidence="9">
    <location>
        <begin position="177"/>
        <end position="194"/>
    </location>
</feature>
<proteinExistence type="inferred from homology"/>
<evidence type="ECO:0000256" key="5">
    <source>
        <dbReference type="ARBA" id="ARBA00022970"/>
    </source>
</evidence>
<keyword evidence="12" id="KW-1185">Reference proteome</keyword>